<dbReference type="Proteomes" id="UP001060336">
    <property type="component" value="Chromosome"/>
</dbReference>
<organism evidence="3 4">
    <name type="scientific">Nisaea acidiphila</name>
    <dbReference type="NCBI Taxonomy" id="1862145"/>
    <lineage>
        <taxon>Bacteria</taxon>
        <taxon>Pseudomonadati</taxon>
        <taxon>Pseudomonadota</taxon>
        <taxon>Alphaproteobacteria</taxon>
        <taxon>Rhodospirillales</taxon>
        <taxon>Thalassobaculaceae</taxon>
        <taxon>Nisaea</taxon>
    </lineage>
</organism>
<dbReference type="KEGG" id="naci:NUH88_03475"/>
<feature type="transmembrane region" description="Helical" evidence="2">
    <location>
        <begin position="64"/>
        <end position="85"/>
    </location>
</feature>
<evidence type="ECO:0000256" key="1">
    <source>
        <dbReference type="SAM" id="MobiDB-lite"/>
    </source>
</evidence>
<evidence type="ECO:0000313" key="4">
    <source>
        <dbReference type="Proteomes" id="UP001060336"/>
    </source>
</evidence>
<reference evidence="3" key="1">
    <citation type="submission" date="2022-08" db="EMBL/GenBank/DDBJ databases">
        <title>Nisaea acidiphila sp. nov., isolated from a marine algal debris and emended description of the genus Nisaea Urios et al. 2008.</title>
        <authorList>
            <person name="Kwon K."/>
        </authorList>
    </citation>
    <scope>NUCLEOTIDE SEQUENCE</scope>
    <source>
        <strain evidence="3">MEBiC11861</strain>
    </source>
</reference>
<dbReference type="EMBL" id="CP102480">
    <property type="protein sequence ID" value="UUX50765.1"/>
    <property type="molecule type" value="Genomic_DNA"/>
</dbReference>
<protein>
    <submittedName>
        <fullName evidence="3">Tellurite resistance TerB family protein</fullName>
    </submittedName>
</protein>
<feature type="transmembrane region" description="Helical" evidence="2">
    <location>
        <begin position="34"/>
        <end position="52"/>
    </location>
</feature>
<sequence length="241" mass="24457">MNAQNLLEQFLGTGAAQSVGTAVTVARDKVANNGMAGVAGGLAAGGLLGVLIGNKKMRKKAGKLAGGVVGYGGAAALGALAYRAYQNWQSGQQPVAAPTAASPATTEAPPADSAFLPANAPASDGRPFELALVLAMIAAANADGHIDAEEQKRIFERVGAAELGAEDKGFVFDALSKPPSLQDVASLAEGPEQGAEIYLASRLSIDTDHPMEQAYLDALAARLALPEELVAHLEAQVAATE</sequence>
<dbReference type="AlphaFoldDB" id="A0A9J7AZ94"/>
<evidence type="ECO:0000256" key="2">
    <source>
        <dbReference type="SAM" id="Phobius"/>
    </source>
</evidence>
<keyword evidence="2" id="KW-0812">Transmembrane</keyword>
<dbReference type="InterPro" id="IPR007486">
    <property type="entry name" value="YebE"/>
</dbReference>
<dbReference type="CDD" id="cd07178">
    <property type="entry name" value="terB_like_YebE"/>
    <property type="match status" value="1"/>
</dbReference>
<keyword evidence="2" id="KW-0472">Membrane</keyword>
<keyword evidence="2" id="KW-1133">Transmembrane helix</keyword>
<name>A0A9J7AZ94_9PROT</name>
<gene>
    <name evidence="3" type="ORF">NUH88_03475</name>
</gene>
<dbReference type="RefSeq" id="WP_257769992.1">
    <property type="nucleotide sequence ID" value="NZ_CP102480.1"/>
</dbReference>
<proteinExistence type="predicted"/>
<dbReference type="SUPFAM" id="SSF158682">
    <property type="entry name" value="TerB-like"/>
    <property type="match status" value="1"/>
</dbReference>
<accession>A0A9J7AZ94</accession>
<dbReference type="InterPro" id="IPR029024">
    <property type="entry name" value="TerB-like"/>
</dbReference>
<feature type="compositionally biased region" description="Low complexity" evidence="1">
    <location>
        <begin position="96"/>
        <end position="114"/>
    </location>
</feature>
<evidence type="ECO:0000313" key="3">
    <source>
        <dbReference type="EMBL" id="UUX50765.1"/>
    </source>
</evidence>
<keyword evidence="4" id="KW-1185">Reference proteome</keyword>
<feature type="region of interest" description="Disordered" evidence="1">
    <location>
        <begin position="96"/>
        <end position="119"/>
    </location>
</feature>
<dbReference type="Pfam" id="PF04391">
    <property type="entry name" value="DUF533"/>
    <property type="match status" value="1"/>
</dbReference>